<dbReference type="AlphaFoldDB" id="A0A450Z5B7"/>
<gene>
    <name evidence="1" type="ORF">BECKTC1821D_GA0114238_106516</name>
</gene>
<sequence>MVGQTDSYAVAYAQYCRNGIKAGDLICRKILTLDGQTPTSRNLGFCVSRGYRWLSLKQTVRPNRYRK</sequence>
<protein>
    <submittedName>
        <fullName evidence="1">Uncharacterized protein</fullName>
    </submittedName>
</protein>
<accession>A0A450Z5B7</accession>
<dbReference type="EMBL" id="CAADFS010000065">
    <property type="protein sequence ID" value="VFK49010.1"/>
    <property type="molecule type" value="Genomic_DNA"/>
</dbReference>
<organism evidence="1">
    <name type="scientific">Candidatus Kentrum sp. TC</name>
    <dbReference type="NCBI Taxonomy" id="2126339"/>
    <lineage>
        <taxon>Bacteria</taxon>
        <taxon>Pseudomonadati</taxon>
        <taxon>Pseudomonadota</taxon>
        <taxon>Gammaproteobacteria</taxon>
        <taxon>Candidatus Kentrum</taxon>
    </lineage>
</organism>
<name>A0A450Z5B7_9GAMM</name>
<proteinExistence type="predicted"/>
<evidence type="ECO:0000313" key="1">
    <source>
        <dbReference type="EMBL" id="VFK49010.1"/>
    </source>
</evidence>
<reference evidence="1" key="1">
    <citation type="submission" date="2019-02" db="EMBL/GenBank/DDBJ databases">
        <authorList>
            <person name="Gruber-Vodicka R. H."/>
            <person name="Seah K. B. B."/>
        </authorList>
    </citation>
    <scope>NUCLEOTIDE SEQUENCE</scope>
    <source>
        <strain evidence="1">BECK_BZ123</strain>
    </source>
</reference>